<dbReference type="Pfam" id="PF13280">
    <property type="entry name" value="WYL"/>
    <property type="match status" value="1"/>
</dbReference>
<evidence type="ECO:0000259" key="1">
    <source>
        <dbReference type="Pfam" id="PF13280"/>
    </source>
</evidence>
<gene>
    <name evidence="3" type="ORF">SAMN04488695_101447</name>
</gene>
<feature type="domain" description="WCX" evidence="2">
    <location>
        <begin position="247"/>
        <end position="316"/>
    </location>
</feature>
<dbReference type="SUPFAM" id="SSF46785">
    <property type="entry name" value="Winged helix' DNA-binding domain"/>
    <property type="match status" value="1"/>
</dbReference>
<dbReference type="Proteomes" id="UP000181899">
    <property type="component" value="Unassembled WGS sequence"/>
</dbReference>
<dbReference type="STRING" id="398199.SAMN05421804_10117"/>
<dbReference type="InterPro" id="IPR057727">
    <property type="entry name" value="WCX_dom"/>
</dbReference>
<name>A0A1I4Y921_9CLOT</name>
<dbReference type="OrthoDB" id="9772503at2"/>
<evidence type="ECO:0000313" key="4">
    <source>
        <dbReference type="Proteomes" id="UP000181899"/>
    </source>
</evidence>
<accession>A0A1I4Y921</accession>
<dbReference type="GO" id="GO:0003677">
    <property type="term" value="F:DNA binding"/>
    <property type="evidence" value="ECO:0007669"/>
    <property type="project" value="UniProtKB-KW"/>
</dbReference>
<evidence type="ECO:0000259" key="2">
    <source>
        <dbReference type="Pfam" id="PF25583"/>
    </source>
</evidence>
<dbReference type="AlphaFoldDB" id="A0A1I4Y921"/>
<dbReference type="Pfam" id="PF25583">
    <property type="entry name" value="WCX"/>
    <property type="match status" value="1"/>
</dbReference>
<dbReference type="PANTHER" id="PTHR34580">
    <property type="match status" value="1"/>
</dbReference>
<reference evidence="3 4" key="1">
    <citation type="submission" date="2016-10" db="EMBL/GenBank/DDBJ databases">
        <authorList>
            <person name="de Groot N.N."/>
        </authorList>
    </citation>
    <scope>NUCLEOTIDE SEQUENCE [LARGE SCALE GENOMIC DNA]</scope>
    <source>
        <strain evidence="3 4">ML2</strain>
    </source>
</reference>
<dbReference type="eggNOG" id="COG2378">
    <property type="taxonomic scope" value="Bacteria"/>
</dbReference>
<protein>
    <submittedName>
        <fullName evidence="3">Predicted DNA-binding transcriptional regulator YafY, contains an HTH and WYL domains</fullName>
    </submittedName>
</protein>
<dbReference type="InterPro" id="IPR051534">
    <property type="entry name" value="CBASS_pafABC_assoc_protein"/>
</dbReference>
<proteinExistence type="predicted"/>
<dbReference type="PANTHER" id="PTHR34580:SF1">
    <property type="entry name" value="PROTEIN PAFC"/>
    <property type="match status" value="1"/>
</dbReference>
<keyword evidence="4" id="KW-1185">Reference proteome</keyword>
<dbReference type="InterPro" id="IPR036390">
    <property type="entry name" value="WH_DNA-bd_sf"/>
</dbReference>
<evidence type="ECO:0000313" key="3">
    <source>
        <dbReference type="EMBL" id="SFN34030.1"/>
    </source>
</evidence>
<keyword evidence="3" id="KW-0238">DNA-binding</keyword>
<feature type="domain" description="WYL" evidence="1">
    <location>
        <begin position="142"/>
        <end position="215"/>
    </location>
</feature>
<dbReference type="InterPro" id="IPR026881">
    <property type="entry name" value="WYL_dom"/>
</dbReference>
<dbReference type="PROSITE" id="PS52050">
    <property type="entry name" value="WYL"/>
    <property type="match status" value="1"/>
</dbReference>
<dbReference type="RefSeq" id="WP_074909741.1">
    <property type="nucleotide sequence ID" value="NZ_FOVK01000001.1"/>
</dbReference>
<organism evidence="3 4">
    <name type="scientific">Proteiniclasticum ruminis</name>
    <dbReference type="NCBI Taxonomy" id="398199"/>
    <lineage>
        <taxon>Bacteria</taxon>
        <taxon>Bacillati</taxon>
        <taxon>Bacillota</taxon>
        <taxon>Clostridia</taxon>
        <taxon>Eubacteriales</taxon>
        <taxon>Clostridiaceae</taxon>
        <taxon>Proteiniclasticum</taxon>
    </lineage>
</organism>
<sequence>MSQGSQKLKILYLMRILLDETDEKHCLGVQELITELERYGITSERKSIYSDLETLSSYGLDIQKVKDKHTKYYVGSRDFELAELKLLVDAIQSARFLTTKKSNELIEKLKKLASRHEGLSLQRQVFVANRPKSINEQIYYSVDTLHEAIAQKKKVRFQYFDYTMEKEKSFRKDGNFYYISPYSLLWDDENYYLIAYYEKYNNFVHYRVDRMNLVEIVDEPRGALCEGQSFDVAEYAKKTFSMFGGEDERVELTFHKELVNQVLDRFGAGISLRAIDSDHFAVSCQVKISSTFFSWIAQYGEKVKIQSPQEVKEQFIGFLQNILNQY</sequence>
<dbReference type="EMBL" id="FOVK01000001">
    <property type="protein sequence ID" value="SFN34030.1"/>
    <property type="molecule type" value="Genomic_DNA"/>
</dbReference>